<evidence type="ECO:0000259" key="6">
    <source>
        <dbReference type="PROSITE" id="PS50086"/>
    </source>
</evidence>
<feature type="region of interest" description="Disordered" evidence="4">
    <location>
        <begin position="115"/>
        <end position="203"/>
    </location>
</feature>
<evidence type="ECO:0000313" key="8">
    <source>
        <dbReference type="Proteomes" id="UP000694397"/>
    </source>
</evidence>
<dbReference type="Ensembl" id="ENSSFOT00015071297.1">
    <property type="protein sequence ID" value="ENSSFOP00015044929.1"/>
    <property type="gene ID" value="ENSSFOG00015017113.2"/>
</dbReference>
<dbReference type="PANTHER" id="PTHR22957:SF462">
    <property type="entry name" value="TBC1 DOMAIN FAMILY MEMBER 22B"/>
    <property type="match status" value="1"/>
</dbReference>
<dbReference type="GO" id="GO:0005096">
    <property type="term" value="F:GTPase activator activity"/>
    <property type="evidence" value="ECO:0007669"/>
    <property type="project" value="UniProtKB-KW"/>
</dbReference>
<keyword evidence="1" id="KW-0343">GTPase activation</keyword>
<dbReference type="FunFam" id="1.10.10.750:FF:000009">
    <property type="entry name" value="TBC1 domain family member 22A"/>
    <property type="match status" value="1"/>
</dbReference>
<reference evidence="7" key="2">
    <citation type="submission" date="2025-08" db="UniProtKB">
        <authorList>
            <consortium name="Ensembl"/>
        </authorList>
    </citation>
    <scope>IDENTIFICATION</scope>
</reference>
<feature type="domain" description="Rab-GAP TBC" evidence="6">
    <location>
        <begin position="261"/>
        <end position="479"/>
    </location>
</feature>
<accession>A0A8C9T474</accession>
<dbReference type="Pfam" id="PF00566">
    <property type="entry name" value="RabGAP-TBC"/>
    <property type="match status" value="1"/>
</dbReference>
<dbReference type="Gene3D" id="1.10.472.80">
    <property type="entry name" value="Ypt/Rab-GAP domain of gyp1p, domain 3"/>
    <property type="match status" value="1"/>
</dbReference>
<dbReference type="FunFam" id="1.10.8.270:FF:000004">
    <property type="entry name" value="TBC1 domain family, member 22B"/>
    <property type="match status" value="1"/>
</dbReference>
<evidence type="ECO:0000256" key="4">
    <source>
        <dbReference type="SAM" id="MobiDB-lite"/>
    </source>
</evidence>
<feature type="compositionally biased region" description="Polar residues" evidence="4">
    <location>
        <begin position="173"/>
        <end position="203"/>
    </location>
</feature>
<keyword evidence="8" id="KW-1185">Reference proteome</keyword>
<dbReference type="PROSITE" id="PS50086">
    <property type="entry name" value="TBC_RABGAP"/>
    <property type="match status" value="1"/>
</dbReference>
<feature type="compositionally biased region" description="Acidic residues" evidence="4">
    <location>
        <begin position="119"/>
        <end position="128"/>
    </location>
</feature>
<feature type="signal peptide" evidence="5">
    <location>
        <begin position="1"/>
        <end position="22"/>
    </location>
</feature>
<proteinExistence type="predicted"/>
<protein>
    <submittedName>
        <fullName evidence="7">TBC1 domain family member 22B</fullName>
    </submittedName>
</protein>
<dbReference type="SUPFAM" id="SSF47923">
    <property type="entry name" value="Ypt/Rab-GAP domain of gyp1p"/>
    <property type="match status" value="2"/>
</dbReference>
<keyword evidence="5" id="KW-0732">Signal</keyword>
<sequence>MDGSSILTITVIAAGFTFICRCLETDALLPELFETCTHSLHWGFSRTRDLTCDPCTLCHQHQLAGSFLQPVYGAQHPPLDPRIHRPFLKEASKTNALSIKSKKVSSFHEFARSTNDAWDIGDDEDEDFLPPSTPPVPQPSAPASSANLSMSESQLADRRTVVKEEDGPGKVRTGSQQTNGRVVKSNSEAQLSTSAVRSPLQKQQSLPIRPIIPLVARISDQNASGAPPMAVREKSRLDKFRQLLGSPNTDLEELRKHSWSGIPREVRPITWRLLSGYLPANMERRELVLKRKREEYFGFIEQYYHSRTDEHHRDTYRQVAYNLTVWMHVDAFILNIWRILFIWAIRHPASGYVQGINDLVTPFFVVFLSEFVEEDVENFDVSSLPLEIQRNIEADSFWCMSKLLDGIQDNYTFAQPGIQIKVKALEELVSRIDEDVHSHFQRYEVEYLQFAFRWMNNLLMRELPLRCTIRLWDTYQAEADGFSHFHLYVCAAFLIEWRKEILSMVDFQGLLMLLQNLPTIHWGNEEVGLLLAEAYRLKYMFADAPNHYRR</sequence>
<name>A0A8C9T474_SCLFO</name>
<evidence type="ECO:0000256" key="5">
    <source>
        <dbReference type="SAM" id="SignalP"/>
    </source>
</evidence>
<organism evidence="7 8">
    <name type="scientific">Scleropages formosus</name>
    <name type="common">Asian bonytongue</name>
    <name type="synonym">Osteoglossum formosum</name>
    <dbReference type="NCBI Taxonomy" id="113540"/>
    <lineage>
        <taxon>Eukaryota</taxon>
        <taxon>Metazoa</taxon>
        <taxon>Chordata</taxon>
        <taxon>Craniata</taxon>
        <taxon>Vertebrata</taxon>
        <taxon>Euteleostomi</taxon>
        <taxon>Actinopterygii</taxon>
        <taxon>Neopterygii</taxon>
        <taxon>Teleostei</taxon>
        <taxon>Osteoglossocephala</taxon>
        <taxon>Osteoglossomorpha</taxon>
        <taxon>Osteoglossiformes</taxon>
        <taxon>Osteoglossidae</taxon>
        <taxon>Scleropages</taxon>
    </lineage>
</organism>
<feature type="compositionally biased region" description="Low complexity" evidence="4">
    <location>
        <begin position="141"/>
        <end position="151"/>
    </location>
</feature>
<evidence type="ECO:0000256" key="1">
    <source>
        <dbReference type="ARBA" id="ARBA00022468"/>
    </source>
</evidence>
<evidence type="ECO:0000256" key="3">
    <source>
        <dbReference type="ARBA" id="ARBA00043879"/>
    </source>
</evidence>
<dbReference type="SMART" id="SM00164">
    <property type="entry name" value="TBC"/>
    <property type="match status" value="1"/>
</dbReference>
<dbReference type="InterPro" id="IPR035969">
    <property type="entry name" value="Rab-GAP_TBC_sf"/>
</dbReference>
<dbReference type="Gene3D" id="1.10.8.270">
    <property type="entry name" value="putative rabgap domain of human tbc1 domain family member 14 like domains"/>
    <property type="match status" value="1"/>
</dbReference>
<dbReference type="Proteomes" id="UP000694397">
    <property type="component" value="Chromosome 1"/>
</dbReference>
<dbReference type="AlphaFoldDB" id="A0A8C9T474"/>
<comment type="function">
    <text evidence="3">May act as a GTPase-activating protein for Rab family protein(s).</text>
</comment>
<dbReference type="GeneTree" id="ENSGT00940000157472"/>
<feature type="chain" id="PRO_5034534599" evidence="5">
    <location>
        <begin position="23"/>
        <end position="550"/>
    </location>
</feature>
<reference evidence="7 8" key="1">
    <citation type="submission" date="2019-04" db="EMBL/GenBank/DDBJ databases">
        <authorList>
            <consortium name="Wellcome Sanger Institute Data Sharing"/>
        </authorList>
    </citation>
    <scope>NUCLEOTIDE SEQUENCE [LARGE SCALE GENOMIC DNA]</scope>
</reference>
<reference evidence="7" key="3">
    <citation type="submission" date="2025-09" db="UniProtKB">
        <authorList>
            <consortium name="Ensembl"/>
        </authorList>
    </citation>
    <scope>IDENTIFICATION</scope>
</reference>
<feature type="compositionally biased region" description="Pro residues" evidence="4">
    <location>
        <begin position="131"/>
        <end position="140"/>
    </location>
</feature>
<gene>
    <name evidence="7" type="primary">TBC1D22B</name>
    <name evidence="7" type="synonym">tbc1d22b</name>
</gene>
<dbReference type="InterPro" id="IPR000195">
    <property type="entry name" value="Rab-GAP-TBC_dom"/>
</dbReference>
<dbReference type="Gene3D" id="1.10.10.750">
    <property type="entry name" value="Ypt/Rab-GAP domain of gyp1p, domain 1"/>
    <property type="match status" value="1"/>
</dbReference>
<evidence type="ECO:0000256" key="2">
    <source>
        <dbReference type="ARBA" id="ARBA00022553"/>
    </source>
</evidence>
<feature type="compositionally biased region" description="Basic and acidic residues" evidence="4">
    <location>
        <begin position="155"/>
        <end position="169"/>
    </location>
</feature>
<dbReference type="FunFam" id="1.10.472.80:FF:000001">
    <property type="entry name" value="TBC1 domain family member 22B"/>
    <property type="match status" value="1"/>
</dbReference>
<keyword evidence="2" id="KW-0597">Phosphoprotein</keyword>
<dbReference type="GO" id="GO:0071889">
    <property type="term" value="F:14-3-3 protein binding"/>
    <property type="evidence" value="ECO:0007669"/>
    <property type="project" value="UniProtKB-ARBA"/>
</dbReference>
<dbReference type="PANTHER" id="PTHR22957">
    <property type="entry name" value="TBC1 DOMAIN FAMILY MEMBER GTPASE-ACTIVATING PROTEIN"/>
    <property type="match status" value="1"/>
</dbReference>
<evidence type="ECO:0000313" key="7">
    <source>
        <dbReference type="Ensembl" id="ENSSFOP00015044929.1"/>
    </source>
</evidence>